<comment type="catalytic activity">
    <reaction evidence="1">
        <text>Hydrolysis of proteins and small molecule substrates at -Asn-|-Xaa- bonds.</text>
        <dbReference type="EC" id="3.4.22.34"/>
    </reaction>
</comment>
<reference evidence="12" key="1">
    <citation type="submission" date="2024-06" db="EMBL/GenBank/DDBJ databases">
        <authorList>
            <person name="Liu X."/>
            <person name="Lenzi L."/>
            <person name="Haldenby T S."/>
            <person name="Uol C."/>
        </authorList>
    </citation>
    <scope>NUCLEOTIDE SEQUENCE</scope>
</reference>
<keyword evidence="5 11" id="KW-0732">Signal</keyword>
<dbReference type="EMBL" id="CAXLJL010000445">
    <property type="protein sequence ID" value="CAL5137796.1"/>
    <property type="molecule type" value="Genomic_DNA"/>
</dbReference>
<proteinExistence type="inferred from homology"/>
<name>A0AAV2TLT0_CALDB</name>
<dbReference type="Pfam" id="PF01650">
    <property type="entry name" value="Peptidase_C13"/>
    <property type="match status" value="1"/>
</dbReference>
<accession>A0AAV2TLT0</accession>
<evidence type="ECO:0000256" key="7">
    <source>
        <dbReference type="ARBA" id="ARBA00022807"/>
    </source>
</evidence>
<dbReference type="PANTHER" id="PTHR12000">
    <property type="entry name" value="HEMOGLOBINASE FAMILY MEMBER"/>
    <property type="match status" value="1"/>
</dbReference>
<feature type="active site" description="Nucleophile" evidence="10">
    <location>
        <position position="182"/>
    </location>
</feature>
<dbReference type="GO" id="GO:0004197">
    <property type="term" value="F:cysteine-type endopeptidase activity"/>
    <property type="evidence" value="ECO:0007669"/>
    <property type="project" value="UniProtKB-EC"/>
</dbReference>
<dbReference type="EC" id="3.4.22.34" evidence="3"/>
<keyword evidence="7" id="KW-0788">Thiol protease</keyword>
<dbReference type="InterPro" id="IPR046427">
    <property type="entry name" value="Legumain_prodom_sf"/>
</dbReference>
<sequence>MHSQLTLTILIYALTLPRPNLGARWAVLVAGSSGWWNYRHQADVSHAQKILLKNGIPSDHIITMMYDDVAYNRQNPFPGKLFNDYTHTDVYEGITIDYRREEVTPKNFLGVLLGDEELVLKGKKVLRSGPEDNVFIFFTDHGSEHLIAFPHGELYADTLIETLNKMHSQNRYHNMVIYLEACYSGSMFEGLLDKSIQIHALTAANAHESSYATFCNDRKISACLADEFSYQWMNVSVQEDLERWTLNEEFRTVKKKVQHSHVTKYGDQSLDEKHLADFIGSSSAGTRGDLFMKPRHYVPALDAVFVPIHRKMIGAETTAAIRLAELEFSLRIQRMKLVQDTFKYIEEASKTLKGGQILKPHQRTKMALVKCFHTIHETFTQRCFHTSTTPEVIPYLSRFTSMCENGLNPEDIVEIIREICS</sequence>
<organism evidence="12 13">
    <name type="scientific">Calicophoron daubneyi</name>
    <name type="common">Rumen fluke</name>
    <name type="synonym">Paramphistomum daubneyi</name>
    <dbReference type="NCBI Taxonomy" id="300641"/>
    <lineage>
        <taxon>Eukaryota</taxon>
        <taxon>Metazoa</taxon>
        <taxon>Spiralia</taxon>
        <taxon>Lophotrochozoa</taxon>
        <taxon>Platyhelminthes</taxon>
        <taxon>Trematoda</taxon>
        <taxon>Digenea</taxon>
        <taxon>Plagiorchiida</taxon>
        <taxon>Pronocephalata</taxon>
        <taxon>Paramphistomoidea</taxon>
        <taxon>Paramphistomidae</taxon>
        <taxon>Calicophoron</taxon>
    </lineage>
</organism>
<evidence type="ECO:0000256" key="10">
    <source>
        <dbReference type="PIRSR" id="PIRSR019663-1"/>
    </source>
</evidence>
<comment type="similarity">
    <text evidence="2">Belongs to the peptidase C13 family.</text>
</comment>
<comment type="function">
    <text evidence="8">This protease is used by the parasite for degradation of the host globin.</text>
</comment>
<dbReference type="GO" id="GO:0005773">
    <property type="term" value="C:vacuole"/>
    <property type="evidence" value="ECO:0007669"/>
    <property type="project" value="GOC"/>
</dbReference>
<keyword evidence="6" id="KW-0378">Hydrolase</keyword>
<evidence type="ECO:0000256" key="5">
    <source>
        <dbReference type="ARBA" id="ARBA00022729"/>
    </source>
</evidence>
<dbReference type="PRINTS" id="PR00776">
    <property type="entry name" value="HEMOGLOBNASE"/>
</dbReference>
<evidence type="ECO:0000256" key="9">
    <source>
        <dbReference type="ARBA" id="ARBA00069042"/>
    </source>
</evidence>
<dbReference type="Gene3D" id="3.40.50.1460">
    <property type="match status" value="1"/>
</dbReference>
<evidence type="ECO:0000313" key="13">
    <source>
        <dbReference type="Proteomes" id="UP001497525"/>
    </source>
</evidence>
<evidence type="ECO:0000256" key="1">
    <source>
        <dbReference type="ARBA" id="ARBA00000810"/>
    </source>
</evidence>
<gene>
    <name evidence="12" type="ORF">CDAUBV1_LOCUS12287</name>
</gene>
<dbReference type="GO" id="GO:0006624">
    <property type="term" value="P:vacuolar protein processing"/>
    <property type="evidence" value="ECO:0007669"/>
    <property type="project" value="TreeGrafter"/>
</dbReference>
<evidence type="ECO:0000256" key="2">
    <source>
        <dbReference type="ARBA" id="ARBA00009941"/>
    </source>
</evidence>
<dbReference type="PANTHER" id="PTHR12000:SF42">
    <property type="entry name" value="LEGUMAIN"/>
    <property type="match status" value="1"/>
</dbReference>
<dbReference type="Proteomes" id="UP001497525">
    <property type="component" value="Unassembled WGS sequence"/>
</dbReference>
<evidence type="ECO:0000256" key="6">
    <source>
        <dbReference type="ARBA" id="ARBA00022801"/>
    </source>
</evidence>
<dbReference type="AlphaFoldDB" id="A0AAV2TLT0"/>
<evidence type="ECO:0000256" key="8">
    <source>
        <dbReference type="ARBA" id="ARBA00055993"/>
    </source>
</evidence>
<keyword evidence="4" id="KW-0645">Protease</keyword>
<evidence type="ECO:0000256" key="3">
    <source>
        <dbReference type="ARBA" id="ARBA00012628"/>
    </source>
</evidence>
<feature type="active site" evidence="10">
    <location>
        <position position="141"/>
    </location>
</feature>
<dbReference type="InterPro" id="IPR001096">
    <property type="entry name" value="Peptidase_C13"/>
</dbReference>
<dbReference type="Gene3D" id="1.10.132.130">
    <property type="match status" value="1"/>
</dbReference>
<dbReference type="PIRSF" id="PIRSF019663">
    <property type="entry name" value="Legumain"/>
    <property type="match status" value="1"/>
</dbReference>
<dbReference type="GO" id="GO:0051603">
    <property type="term" value="P:proteolysis involved in protein catabolic process"/>
    <property type="evidence" value="ECO:0007669"/>
    <property type="project" value="TreeGrafter"/>
</dbReference>
<evidence type="ECO:0000256" key="11">
    <source>
        <dbReference type="SAM" id="SignalP"/>
    </source>
</evidence>
<feature type="chain" id="PRO_5043371301" description="Hemoglobinase" evidence="11">
    <location>
        <begin position="23"/>
        <end position="421"/>
    </location>
</feature>
<dbReference type="FunFam" id="3.40.50.1460:FF:000006">
    <property type="entry name" value="Legumain"/>
    <property type="match status" value="1"/>
</dbReference>
<feature type="signal peptide" evidence="11">
    <location>
        <begin position="1"/>
        <end position="22"/>
    </location>
</feature>
<evidence type="ECO:0000313" key="12">
    <source>
        <dbReference type="EMBL" id="CAL5137796.1"/>
    </source>
</evidence>
<comment type="caution">
    <text evidence="12">The sequence shown here is derived from an EMBL/GenBank/DDBJ whole genome shotgun (WGS) entry which is preliminary data.</text>
</comment>
<evidence type="ECO:0000256" key="4">
    <source>
        <dbReference type="ARBA" id="ARBA00022670"/>
    </source>
</evidence>
<protein>
    <recommendedName>
        <fullName evidence="9">Hemoglobinase</fullName>
        <ecNumber evidence="3">3.4.22.34</ecNumber>
    </recommendedName>
</protein>